<dbReference type="SUPFAM" id="SSF103473">
    <property type="entry name" value="MFS general substrate transporter"/>
    <property type="match status" value="1"/>
</dbReference>
<feature type="transmembrane region" description="Helical" evidence="5">
    <location>
        <begin position="87"/>
        <end position="107"/>
    </location>
</feature>
<sequence>MDRKRIWGWMAFDWATQPFYTLGLTFIFGPYFASVATEHFASLGATPEAADARAQSTWAFAQTLAGLFIAFTGPVLGAYADSTGRRMPWIVLFSAVYVVATATLWWMTPDGAALWFCLYAFALAFVAAEFALIFVNAQLPSLGGQEAIGKISGTGASVGYWGGVLSLAIMLLVFF</sequence>
<evidence type="ECO:0000313" key="7">
    <source>
        <dbReference type="Proteomes" id="UP000003635"/>
    </source>
</evidence>
<protein>
    <submittedName>
        <fullName evidence="6">Membrane protein, putative</fullName>
    </submittedName>
</protein>
<feature type="transmembrane region" description="Helical" evidence="5">
    <location>
        <begin position="113"/>
        <end position="135"/>
    </location>
</feature>
<evidence type="ECO:0000256" key="3">
    <source>
        <dbReference type="ARBA" id="ARBA00022989"/>
    </source>
</evidence>
<feature type="transmembrane region" description="Helical" evidence="5">
    <location>
        <begin position="156"/>
        <end position="174"/>
    </location>
</feature>
<dbReference type="AlphaFoldDB" id="Q2CK52"/>
<dbReference type="eggNOG" id="COG2270">
    <property type="taxonomic scope" value="Bacteria"/>
</dbReference>
<keyword evidence="3 5" id="KW-1133">Transmembrane helix</keyword>
<evidence type="ECO:0000256" key="1">
    <source>
        <dbReference type="ARBA" id="ARBA00004127"/>
    </source>
</evidence>
<dbReference type="STRING" id="314256.OG2516_10756"/>
<dbReference type="PANTHER" id="PTHR23519:SF1">
    <property type="entry name" value="AUTOPHAGY-RELATED PROTEIN 22"/>
    <property type="match status" value="1"/>
</dbReference>
<feature type="transmembrane region" description="Helical" evidence="5">
    <location>
        <begin position="57"/>
        <end position="80"/>
    </location>
</feature>
<keyword evidence="2 5" id="KW-0812">Transmembrane</keyword>
<dbReference type="GO" id="GO:0012505">
    <property type="term" value="C:endomembrane system"/>
    <property type="evidence" value="ECO:0007669"/>
    <property type="project" value="UniProtKB-SubCell"/>
</dbReference>
<comment type="subcellular location">
    <subcellularLocation>
        <location evidence="1">Endomembrane system</location>
        <topology evidence="1">Multi-pass membrane protein</topology>
    </subcellularLocation>
</comment>
<comment type="caution">
    <text evidence="6">The sequence shown here is derived from an EMBL/GenBank/DDBJ whole genome shotgun (WGS) entry which is preliminary data.</text>
</comment>
<reference evidence="6 7" key="1">
    <citation type="journal article" date="2010" name="J. Bacteriol.">
        <title>Genome sequences of Oceanicola granulosus HTCC2516(T) and Oceanicola batsensis HTCC2597(TDelta).</title>
        <authorList>
            <person name="Thrash J.C."/>
            <person name="Cho J.C."/>
            <person name="Vergin K.L."/>
            <person name="Giovannoni S.J."/>
        </authorList>
    </citation>
    <scope>NUCLEOTIDE SEQUENCE [LARGE SCALE GENOMIC DNA]</scope>
    <source>
        <strain evidence="7">ATCC BAA-861 / DSM 15982 / KCTC 12143 / HTCC2516</strain>
    </source>
</reference>
<dbReference type="InterPro" id="IPR050495">
    <property type="entry name" value="ATG22/LtaA_families"/>
</dbReference>
<organism evidence="6 7">
    <name type="scientific">Oceanicola granulosus (strain ATCC BAA-861 / DSM 15982 / KCTC 12143 / HTCC2516)</name>
    <dbReference type="NCBI Taxonomy" id="314256"/>
    <lineage>
        <taxon>Bacteria</taxon>
        <taxon>Pseudomonadati</taxon>
        <taxon>Pseudomonadota</taxon>
        <taxon>Alphaproteobacteria</taxon>
        <taxon>Rhodobacterales</taxon>
        <taxon>Roseobacteraceae</taxon>
        <taxon>Oceanicola</taxon>
    </lineage>
</organism>
<dbReference type="PANTHER" id="PTHR23519">
    <property type="entry name" value="AUTOPHAGY-RELATED PROTEIN 22"/>
    <property type="match status" value="1"/>
</dbReference>
<dbReference type="EMBL" id="AAOT01000001">
    <property type="protein sequence ID" value="EAR52937.1"/>
    <property type="molecule type" value="Genomic_DNA"/>
</dbReference>
<evidence type="ECO:0000256" key="5">
    <source>
        <dbReference type="SAM" id="Phobius"/>
    </source>
</evidence>
<dbReference type="HOGENOM" id="CLU_1531006_0_0_5"/>
<evidence type="ECO:0000256" key="4">
    <source>
        <dbReference type="ARBA" id="ARBA00023136"/>
    </source>
</evidence>
<keyword evidence="4 5" id="KW-0472">Membrane</keyword>
<keyword evidence="7" id="KW-1185">Reference proteome</keyword>
<evidence type="ECO:0000256" key="2">
    <source>
        <dbReference type="ARBA" id="ARBA00022692"/>
    </source>
</evidence>
<accession>Q2CK52</accession>
<dbReference type="Proteomes" id="UP000003635">
    <property type="component" value="Unassembled WGS sequence"/>
</dbReference>
<gene>
    <name evidence="6" type="ORF">OG2516_10756</name>
</gene>
<name>Q2CK52_OCEGH</name>
<feature type="transmembrane region" description="Helical" evidence="5">
    <location>
        <begin position="20"/>
        <end position="37"/>
    </location>
</feature>
<proteinExistence type="predicted"/>
<evidence type="ECO:0000313" key="6">
    <source>
        <dbReference type="EMBL" id="EAR52937.1"/>
    </source>
</evidence>
<dbReference type="InterPro" id="IPR036259">
    <property type="entry name" value="MFS_trans_sf"/>
</dbReference>